<dbReference type="SMART" id="SM00212">
    <property type="entry name" value="UBCc"/>
    <property type="match status" value="1"/>
</dbReference>
<dbReference type="AlphaFoldDB" id="A0A1W4XAV8"/>
<evidence type="ECO:0000256" key="7">
    <source>
        <dbReference type="ARBA" id="ARBA00044047"/>
    </source>
</evidence>
<dbReference type="CDD" id="cd23794">
    <property type="entry name" value="UBCc_UBE2F_UBE2M"/>
    <property type="match status" value="1"/>
</dbReference>
<dbReference type="Gene3D" id="3.10.110.10">
    <property type="entry name" value="Ubiquitin Conjugating Enzyme"/>
    <property type="match status" value="1"/>
</dbReference>
<dbReference type="KEGG" id="apln:108739919"/>
<dbReference type="STRING" id="224129.A0A1W4XAV8"/>
<keyword evidence="11" id="KW-1185">Reference proteome</keyword>
<dbReference type="EC" id="2.3.2.34" evidence="7"/>
<evidence type="ECO:0000256" key="1">
    <source>
        <dbReference type="ARBA" id="ARBA00005032"/>
    </source>
</evidence>
<evidence type="ECO:0000313" key="12">
    <source>
        <dbReference type="RefSeq" id="XP_018329548.1"/>
    </source>
</evidence>
<evidence type="ECO:0000256" key="5">
    <source>
        <dbReference type="ARBA" id="ARBA00022840"/>
    </source>
</evidence>
<comment type="catalytic activity">
    <reaction evidence="6">
        <text>[E1 NEDD8-activating enzyme]-S-[NEDD8 protein]-yl-L-cysteine + [E2 NEDD8-conjugating enzyme]-L-cysteine = [E1 NEDD8-activating enzyme]-L-cysteine + [E2 NEDD8-conjugating enzyme]-S-[NEDD8-protein]-yl-L-cysteine.</text>
        <dbReference type="EC" id="2.3.2.34"/>
    </reaction>
</comment>
<dbReference type="InterPro" id="IPR023313">
    <property type="entry name" value="UBQ-conjugating_AS"/>
</dbReference>
<evidence type="ECO:0000256" key="2">
    <source>
        <dbReference type="ARBA" id="ARBA00022679"/>
    </source>
</evidence>
<evidence type="ECO:0000259" key="10">
    <source>
        <dbReference type="PROSITE" id="PS50127"/>
    </source>
</evidence>
<keyword evidence="4 9" id="KW-0833">Ubl conjugation pathway</keyword>
<evidence type="ECO:0000256" key="3">
    <source>
        <dbReference type="ARBA" id="ARBA00022741"/>
    </source>
</evidence>
<evidence type="ECO:0000256" key="6">
    <source>
        <dbReference type="ARBA" id="ARBA00043698"/>
    </source>
</evidence>
<dbReference type="PROSITE" id="PS50127">
    <property type="entry name" value="UBC_2"/>
    <property type="match status" value="1"/>
</dbReference>
<feature type="domain" description="UBC core" evidence="10">
    <location>
        <begin position="22"/>
        <end position="175"/>
    </location>
</feature>
<keyword evidence="5 9" id="KW-0067">ATP-binding</keyword>
<dbReference type="Proteomes" id="UP000192223">
    <property type="component" value="Unplaced"/>
</dbReference>
<dbReference type="InterPro" id="IPR050113">
    <property type="entry name" value="Ub_conjugating_enzyme"/>
</dbReference>
<dbReference type="InterPro" id="IPR016135">
    <property type="entry name" value="UBQ-conjugating_enzyme/RWD"/>
</dbReference>
<gene>
    <name evidence="12" type="primary">LOC108739919</name>
</gene>
<dbReference type="GO" id="GO:0045116">
    <property type="term" value="P:protein neddylation"/>
    <property type="evidence" value="ECO:0007669"/>
    <property type="project" value="UniProtKB-ARBA"/>
</dbReference>
<sequence>MITLSQRLKKQEKHTSNNRISIRDKLIVGELQEMMQLLPSRCRIAHPNVNDLSSFHLFVTPNEGFWLGGCFKFSIDVPEDYNMVPPVVKCLTRLWHPNISETGEVCLSLLRQHSMDGLGWSPTRKLNDVVWGLHALFTDLLNFDDPLNLDAAKMYHGNKEEFQKVVKEYVTLYAKDGF</sequence>
<dbReference type="OrthoDB" id="10249039at2759"/>
<comment type="pathway">
    <text evidence="1">Protein modification; protein neddylation.</text>
</comment>
<dbReference type="PROSITE" id="PS00183">
    <property type="entry name" value="UBC_1"/>
    <property type="match status" value="1"/>
</dbReference>
<dbReference type="FunFam" id="3.10.110.10:FF:000033">
    <property type="entry name" value="NEDD8-conjugating enzyme UBE2F"/>
    <property type="match status" value="1"/>
</dbReference>
<evidence type="ECO:0000256" key="9">
    <source>
        <dbReference type="RuleBase" id="RU362109"/>
    </source>
</evidence>
<proteinExistence type="inferred from homology"/>
<reference evidence="12" key="1">
    <citation type="submission" date="2025-08" db="UniProtKB">
        <authorList>
            <consortium name="RefSeq"/>
        </authorList>
    </citation>
    <scope>IDENTIFICATION</scope>
    <source>
        <tissue evidence="12">Entire body</tissue>
    </source>
</reference>
<feature type="active site" description="Glycyl thioester intermediate" evidence="8">
    <location>
        <position position="106"/>
    </location>
</feature>
<keyword evidence="2" id="KW-0808">Transferase</keyword>
<dbReference type="RefSeq" id="XP_018329548.1">
    <property type="nucleotide sequence ID" value="XM_018474046.2"/>
</dbReference>
<evidence type="ECO:0000313" key="11">
    <source>
        <dbReference type="Proteomes" id="UP000192223"/>
    </source>
</evidence>
<dbReference type="GO" id="GO:0005524">
    <property type="term" value="F:ATP binding"/>
    <property type="evidence" value="ECO:0007669"/>
    <property type="project" value="UniProtKB-UniRule"/>
</dbReference>
<dbReference type="GO" id="GO:0061654">
    <property type="term" value="F:NEDD8 conjugating enzyme activity"/>
    <property type="evidence" value="ECO:0007669"/>
    <property type="project" value="UniProtKB-EC"/>
</dbReference>
<name>A0A1W4XAV8_AGRPL</name>
<dbReference type="InterPro" id="IPR000608">
    <property type="entry name" value="UBC"/>
</dbReference>
<accession>A0A1W4XAV8</accession>
<keyword evidence="3 9" id="KW-0547">Nucleotide-binding</keyword>
<comment type="similarity">
    <text evidence="9">Belongs to the ubiquitin-conjugating enzyme family.</text>
</comment>
<dbReference type="PANTHER" id="PTHR24067">
    <property type="entry name" value="UBIQUITIN-CONJUGATING ENZYME E2"/>
    <property type="match status" value="1"/>
</dbReference>
<dbReference type="InParanoid" id="A0A1W4XAV8"/>
<dbReference type="GeneID" id="108739919"/>
<dbReference type="SUPFAM" id="SSF54495">
    <property type="entry name" value="UBC-like"/>
    <property type="match status" value="1"/>
</dbReference>
<protein>
    <recommendedName>
        <fullName evidence="7">E2 NEDD8-conjugating enzyme</fullName>
        <ecNumber evidence="7">2.3.2.34</ecNumber>
    </recommendedName>
</protein>
<evidence type="ECO:0000256" key="8">
    <source>
        <dbReference type="PROSITE-ProRule" id="PRU10133"/>
    </source>
</evidence>
<evidence type="ECO:0000256" key="4">
    <source>
        <dbReference type="ARBA" id="ARBA00022786"/>
    </source>
</evidence>
<dbReference type="Pfam" id="PF00179">
    <property type="entry name" value="UQ_con"/>
    <property type="match status" value="1"/>
</dbReference>
<organism evidence="11 12">
    <name type="scientific">Agrilus planipennis</name>
    <name type="common">Emerald ash borer</name>
    <name type="synonym">Agrilus marcopoli</name>
    <dbReference type="NCBI Taxonomy" id="224129"/>
    <lineage>
        <taxon>Eukaryota</taxon>
        <taxon>Metazoa</taxon>
        <taxon>Ecdysozoa</taxon>
        <taxon>Arthropoda</taxon>
        <taxon>Hexapoda</taxon>
        <taxon>Insecta</taxon>
        <taxon>Pterygota</taxon>
        <taxon>Neoptera</taxon>
        <taxon>Endopterygota</taxon>
        <taxon>Coleoptera</taxon>
        <taxon>Polyphaga</taxon>
        <taxon>Elateriformia</taxon>
        <taxon>Buprestoidea</taxon>
        <taxon>Buprestidae</taxon>
        <taxon>Agrilinae</taxon>
        <taxon>Agrilus</taxon>
    </lineage>
</organism>